<evidence type="ECO:0000259" key="10">
    <source>
        <dbReference type="PROSITE" id="PS51210"/>
    </source>
</evidence>
<evidence type="ECO:0000256" key="7">
    <source>
        <dbReference type="ARBA" id="ARBA00023180"/>
    </source>
</evidence>
<keyword evidence="3 9" id="KW-0732">Signal</keyword>
<dbReference type="AlphaFoldDB" id="A0A0P1KQ69"/>
<dbReference type="OrthoDB" id="4084751at2759"/>
<dbReference type="InterPro" id="IPR016035">
    <property type="entry name" value="Acyl_Trfase/lysoPLipase"/>
</dbReference>
<dbReference type="PROSITE" id="PS51210">
    <property type="entry name" value="PLA2C"/>
    <property type="match status" value="1"/>
</dbReference>
<dbReference type="GO" id="GO:0005829">
    <property type="term" value="C:cytosol"/>
    <property type="evidence" value="ECO:0007669"/>
    <property type="project" value="TreeGrafter"/>
</dbReference>
<organism evidence="11 12">
    <name type="scientific">Lachancea quebecensis</name>
    <dbReference type="NCBI Taxonomy" id="1654605"/>
    <lineage>
        <taxon>Eukaryota</taxon>
        <taxon>Fungi</taxon>
        <taxon>Dikarya</taxon>
        <taxon>Ascomycota</taxon>
        <taxon>Saccharomycotina</taxon>
        <taxon>Saccharomycetes</taxon>
        <taxon>Saccharomycetales</taxon>
        <taxon>Saccharomycetaceae</taxon>
        <taxon>Lachancea</taxon>
    </lineage>
</organism>
<evidence type="ECO:0000313" key="11">
    <source>
        <dbReference type="EMBL" id="CUS21709.1"/>
    </source>
</evidence>
<keyword evidence="12" id="KW-1185">Reference proteome</keyword>
<dbReference type="EMBL" id="LN890565">
    <property type="protein sequence ID" value="CUS21709.1"/>
    <property type="molecule type" value="Genomic_DNA"/>
</dbReference>
<dbReference type="CDD" id="cd07203">
    <property type="entry name" value="cPLA2_Fungal_PLB"/>
    <property type="match status" value="1"/>
</dbReference>
<evidence type="ECO:0000256" key="9">
    <source>
        <dbReference type="RuleBase" id="RU362103"/>
    </source>
</evidence>
<protein>
    <recommendedName>
        <fullName evidence="2 9">Lysophospholipase</fullName>
        <ecNumber evidence="2 9">3.1.1.5</ecNumber>
    </recommendedName>
</protein>
<evidence type="ECO:0000256" key="3">
    <source>
        <dbReference type="ARBA" id="ARBA00022729"/>
    </source>
</evidence>
<feature type="domain" description="PLA2c" evidence="10">
    <location>
        <begin position="30"/>
        <end position="579"/>
    </location>
</feature>
<dbReference type="GO" id="GO:0046475">
    <property type="term" value="P:glycerophospholipid catabolic process"/>
    <property type="evidence" value="ECO:0007669"/>
    <property type="project" value="TreeGrafter"/>
</dbReference>
<evidence type="ECO:0000256" key="4">
    <source>
        <dbReference type="ARBA" id="ARBA00022801"/>
    </source>
</evidence>
<dbReference type="EC" id="3.1.1.5" evidence="2 9"/>
<feature type="chain" id="PRO_5005962979" description="Lysophospholipase" evidence="9">
    <location>
        <begin position="18"/>
        <end position="652"/>
    </location>
</feature>
<evidence type="ECO:0000256" key="6">
    <source>
        <dbReference type="ARBA" id="ARBA00023098"/>
    </source>
</evidence>
<keyword evidence="5 8" id="KW-0442">Lipid degradation</keyword>
<comment type="catalytic activity">
    <reaction evidence="9">
        <text>a 1-acyl-sn-glycero-3-phosphocholine + H2O = sn-glycerol 3-phosphocholine + a fatty acid + H(+)</text>
        <dbReference type="Rhea" id="RHEA:15177"/>
        <dbReference type="ChEBI" id="CHEBI:15377"/>
        <dbReference type="ChEBI" id="CHEBI:15378"/>
        <dbReference type="ChEBI" id="CHEBI:16870"/>
        <dbReference type="ChEBI" id="CHEBI:28868"/>
        <dbReference type="ChEBI" id="CHEBI:58168"/>
        <dbReference type="EC" id="3.1.1.5"/>
    </reaction>
</comment>
<reference evidence="12" key="1">
    <citation type="submission" date="2015-10" db="EMBL/GenBank/DDBJ databases">
        <authorList>
            <person name="Devillers H."/>
        </authorList>
    </citation>
    <scope>NUCLEOTIDE SEQUENCE [LARGE SCALE GENOMIC DNA]</scope>
</reference>
<feature type="signal peptide" evidence="9">
    <location>
        <begin position="1"/>
        <end position="17"/>
    </location>
</feature>
<dbReference type="GO" id="GO:0005783">
    <property type="term" value="C:endoplasmic reticulum"/>
    <property type="evidence" value="ECO:0007669"/>
    <property type="project" value="TreeGrafter"/>
</dbReference>
<evidence type="ECO:0000256" key="5">
    <source>
        <dbReference type="ARBA" id="ARBA00022963"/>
    </source>
</evidence>
<proteinExistence type="inferred from homology"/>
<dbReference type="GO" id="GO:0004623">
    <property type="term" value="F:phospholipase A2 activity"/>
    <property type="evidence" value="ECO:0007669"/>
    <property type="project" value="TreeGrafter"/>
</dbReference>
<sequence length="652" mass="71016">MLWLVSLLLLALRAVQAWSPTNSYAPGNVSCADDISLVREASELSPNETAWLKKRDTYTKQALRDFLDRATADFSNSSLVDKLWSADKIPRVAMAFSGGGYRAMLSGAGMISAFDNRTKGSTEHGLGGLLQGTTYIAGLSGGNWLVGSLAWNNWTSVQHVIDTRGTDEELWDISNSIVNPGGINILSSASRWDKISDAVEAKQDAGFNTSLADVWGRALAYNFFPSLSQGGAGYTWSTLRDADVFKNGEMPFPISVADGRYPGTQIIDLNSTLFEFNPFEMGSWDPSLNAFTDVKYLGTNVKNGTPVAQGQCVAGFDNTGFVIGTSSTLFNQFLLQLNTTSVSSFLKGVIGNFLQDLSEDYDDIAIYNPNPFRETEFVESNYTKGIVNSENLFLVDGGEDGENIPFVPLIQKERDVDVIFALDNSADTDEYWPAGLSLISTYERQFGAQGKDIAFPYVPDFDTFVNEGLNQKPVFFGCDASNTTDLSYTPPLVVYMPNNRQSYNSNTSTFKMSYSSSQRMKMFQNGFEAVTRNNLTDDSSFMGCVACAIVRRKQESQNMTLPQECTKCFEDYCWNGKISNKTAKASSMENYSGSISFITDSASADAASSTAAASSSGSSATKKNAAESLSSSYSPKWYVAFASLLGVAIGLM</sequence>
<dbReference type="InterPro" id="IPR002642">
    <property type="entry name" value="LysoPLipase_cat_dom"/>
</dbReference>
<dbReference type="SMART" id="SM00022">
    <property type="entry name" value="PLAc"/>
    <property type="match status" value="1"/>
</dbReference>
<evidence type="ECO:0000256" key="2">
    <source>
        <dbReference type="ARBA" id="ARBA00013274"/>
    </source>
</evidence>
<dbReference type="FunFam" id="3.40.1090.10:FF:000010">
    <property type="entry name" value="Lysophospholipase"/>
    <property type="match status" value="1"/>
</dbReference>
<dbReference type="GO" id="GO:0005576">
    <property type="term" value="C:extracellular region"/>
    <property type="evidence" value="ECO:0007669"/>
    <property type="project" value="TreeGrafter"/>
</dbReference>
<dbReference type="Proteomes" id="UP000236544">
    <property type="component" value="Unassembled WGS sequence"/>
</dbReference>
<dbReference type="GO" id="GO:0005886">
    <property type="term" value="C:plasma membrane"/>
    <property type="evidence" value="ECO:0007669"/>
    <property type="project" value="TreeGrafter"/>
</dbReference>
<dbReference type="Gene3D" id="3.40.1090.10">
    <property type="entry name" value="Cytosolic phospholipase A2 catalytic domain"/>
    <property type="match status" value="1"/>
</dbReference>
<keyword evidence="7" id="KW-0325">Glycoprotein</keyword>
<dbReference type="SUPFAM" id="SSF52151">
    <property type="entry name" value="FabD/lysophospholipase-like"/>
    <property type="match status" value="1"/>
</dbReference>
<gene>
    <name evidence="11" type="ORF">LAQU0_S03e08878g</name>
</gene>
<name>A0A0P1KQ69_9SACH</name>
<accession>A0A0P1KQ69</accession>
<dbReference type="Pfam" id="PF01735">
    <property type="entry name" value="PLA2_B"/>
    <property type="match status" value="1"/>
</dbReference>
<dbReference type="PANTHER" id="PTHR10728">
    <property type="entry name" value="CYTOSOLIC PHOSPHOLIPASE A2"/>
    <property type="match status" value="1"/>
</dbReference>
<keyword evidence="6 8" id="KW-0443">Lipid metabolism</keyword>
<evidence type="ECO:0000256" key="8">
    <source>
        <dbReference type="PROSITE-ProRule" id="PRU00555"/>
    </source>
</evidence>
<dbReference type="PANTHER" id="PTHR10728:SF33">
    <property type="entry name" value="LYSOPHOSPHOLIPASE 1-RELATED"/>
    <property type="match status" value="1"/>
</dbReference>
<keyword evidence="4 8" id="KW-0378">Hydrolase</keyword>
<dbReference type="GO" id="GO:0004622">
    <property type="term" value="F:phosphatidylcholine lysophospholipase activity"/>
    <property type="evidence" value="ECO:0007669"/>
    <property type="project" value="UniProtKB-EC"/>
</dbReference>
<evidence type="ECO:0000313" key="12">
    <source>
        <dbReference type="Proteomes" id="UP000236544"/>
    </source>
</evidence>
<comment type="similarity">
    <text evidence="1 9">Belongs to the lysophospholipase family.</text>
</comment>
<evidence type="ECO:0000256" key="1">
    <source>
        <dbReference type="ARBA" id="ARBA00008780"/>
    </source>
</evidence>